<comment type="caution">
    <text evidence="1">The sequence shown here is derived from an EMBL/GenBank/DDBJ whole genome shotgun (WGS) entry which is preliminary data.</text>
</comment>
<sequence length="111" mass="12417">MKILTKEEEDEHNRVTLKGGLKGVMVGLGVSLGFSLVAQRYSHFYQKLTLPLKAFLVSSGATAACIISAERAGLNYEKKKYGYYQPIKDSHPTLSTTQIIKEFISENRYSI</sequence>
<gene>
    <name evidence="1" type="ORF">SCALOS_LOCUS9160</name>
</gene>
<proteinExistence type="predicted"/>
<dbReference type="Proteomes" id="UP000789860">
    <property type="component" value="Unassembled WGS sequence"/>
</dbReference>
<keyword evidence="2" id="KW-1185">Reference proteome</keyword>
<organism evidence="1 2">
    <name type="scientific">Scutellospora calospora</name>
    <dbReference type="NCBI Taxonomy" id="85575"/>
    <lineage>
        <taxon>Eukaryota</taxon>
        <taxon>Fungi</taxon>
        <taxon>Fungi incertae sedis</taxon>
        <taxon>Mucoromycota</taxon>
        <taxon>Glomeromycotina</taxon>
        <taxon>Glomeromycetes</taxon>
        <taxon>Diversisporales</taxon>
        <taxon>Gigasporaceae</taxon>
        <taxon>Scutellospora</taxon>
    </lineage>
</organism>
<dbReference type="EMBL" id="CAJVPM010027059">
    <property type="protein sequence ID" value="CAG8664688.1"/>
    <property type="molecule type" value="Genomic_DNA"/>
</dbReference>
<reference evidence="1" key="1">
    <citation type="submission" date="2021-06" db="EMBL/GenBank/DDBJ databases">
        <authorList>
            <person name="Kallberg Y."/>
            <person name="Tangrot J."/>
            <person name="Rosling A."/>
        </authorList>
    </citation>
    <scope>NUCLEOTIDE SEQUENCE</scope>
    <source>
        <strain evidence="1">AU212A</strain>
    </source>
</reference>
<accession>A0ACA9NQK0</accession>
<evidence type="ECO:0000313" key="1">
    <source>
        <dbReference type="EMBL" id="CAG8664688.1"/>
    </source>
</evidence>
<evidence type="ECO:0000313" key="2">
    <source>
        <dbReference type="Proteomes" id="UP000789860"/>
    </source>
</evidence>
<protein>
    <submittedName>
        <fullName evidence="1">6416_t:CDS:1</fullName>
    </submittedName>
</protein>
<feature type="non-terminal residue" evidence="1">
    <location>
        <position position="111"/>
    </location>
</feature>
<name>A0ACA9NQK0_9GLOM</name>